<dbReference type="AlphaFoldDB" id="A0AAV4LNS8"/>
<dbReference type="EMBL" id="BOQE01000002">
    <property type="protein sequence ID" value="GIM48537.1"/>
    <property type="molecule type" value="Genomic_DNA"/>
</dbReference>
<organism evidence="1 2">
    <name type="scientific">Collibacillus ludicampi</name>
    <dbReference type="NCBI Taxonomy" id="2771369"/>
    <lineage>
        <taxon>Bacteria</taxon>
        <taxon>Bacillati</taxon>
        <taxon>Bacillota</taxon>
        <taxon>Bacilli</taxon>
        <taxon>Bacillales</taxon>
        <taxon>Alicyclobacillaceae</taxon>
        <taxon>Collibacillus</taxon>
    </lineage>
</organism>
<comment type="caution">
    <text evidence="1">The sequence shown here is derived from an EMBL/GenBank/DDBJ whole genome shotgun (WGS) entry which is preliminary data.</text>
</comment>
<reference evidence="1" key="1">
    <citation type="journal article" date="2023" name="Int. J. Syst. Evol. Microbiol.">
        <title>Collibacillus ludicampi gen. nov., sp. nov., a new soil bacterium of the family Alicyclobacillaceae.</title>
        <authorList>
            <person name="Jojima T."/>
            <person name="Ioku Y."/>
            <person name="Fukuta Y."/>
            <person name="Shirasaka N."/>
            <person name="Matsumura Y."/>
            <person name="Mori M."/>
        </authorList>
    </citation>
    <scope>NUCLEOTIDE SEQUENCE</scope>
    <source>
        <strain evidence="1">TP075</strain>
    </source>
</reference>
<sequence>MVYTVQRFRIHGYLLFNFKNNKKIAKLRSLGSFFIYWCDALDIHRKQRRKPMPLGVGGMRHFCPPFLID</sequence>
<name>A0AAV4LNS8_9BACL</name>
<gene>
    <name evidence="1" type="ORF">DNHGIG_40860</name>
</gene>
<dbReference type="Proteomes" id="UP001057291">
    <property type="component" value="Unassembled WGS sequence"/>
</dbReference>
<evidence type="ECO:0000313" key="2">
    <source>
        <dbReference type="Proteomes" id="UP001057291"/>
    </source>
</evidence>
<proteinExistence type="predicted"/>
<evidence type="ECO:0000313" key="1">
    <source>
        <dbReference type="EMBL" id="GIM48537.1"/>
    </source>
</evidence>
<keyword evidence="2" id="KW-1185">Reference proteome</keyword>
<protein>
    <submittedName>
        <fullName evidence="1">Uncharacterized protein</fullName>
    </submittedName>
</protein>
<accession>A0AAV4LNS8</accession>